<dbReference type="OrthoDB" id="679495at2759"/>
<dbReference type="Gramene" id="TVU15670">
    <property type="protein sequence ID" value="TVU15670"/>
    <property type="gene ID" value="EJB05_39203"/>
</dbReference>
<dbReference type="EMBL" id="RWGY01000031">
    <property type="protein sequence ID" value="TVU15670.1"/>
    <property type="molecule type" value="Genomic_DNA"/>
</dbReference>
<proteinExistence type="predicted"/>
<comment type="caution">
    <text evidence="1">The sequence shown here is derived from an EMBL/GenBank/DDBJ whole genome shotgun (WGS) entry which is preliminary data.</text>
</comment>
<keyword evidence="2" id="KW-1185">Reference proteome</keyword>
<name>A0A5J9TWB0_9POAL</name>
<feature type="non-terminal residue" evidence="1">
    <location>
        <position position="1"/>
    </location>
</feature>
<organism evidence="1 2">
    <name type="scientific">Eragrostis curvula</name>
    <name type="common">weeping love grass</name>
    <dbReference type="NCBI Taxonomy" id="38414"/>
    <lineage>
        <taxon>Eukaryota</taxon>
        <taxon>Viridiplantae</taxon>
        <taxon>Streptophyta</taxon>
        <taxon>Embryophyta</taxon>
        <taxon>Tracheophyta</taxon>
        <taxon>Spermatophyta</taxon>
        <taxon>Magnoliopsida</taxon>
        <taxon>Liliopsida</taxon>
        <taxon>Poales</taxon>
        <taxon>Poaceae</taxon>
        <taxon>PACMAD clade</taxon>
        <taxon>Chloridoideae</taxon>
        <taxon>Eragrostideae</taxon>
        <taxon>Eragrostidinae</taxon>
        <taxon>Eragrostis</taxon>
    </lineage>
</organism>
<dbReference type="InterPro" id="IPR055302">
    <property type="entry name" value="F-box_dom-containing"/>
</dbReference>
<dbReference type="Proteomes" id="UP000324897">
    <property type="component" value="Unassembled WGS sequence"/>
</dbReference>
<reference evidence="1 2" key="1">
    <citation type="journal article" date="2019" name="Sci. Rep.">
        <title>A high-quality genome of Eragrostis curvula grass provides insights into Poaceae evolution and supports new strategies to enhance forage quality.</title>
        <authorList>
            <person name="Carballo J."/>
            <person name="Santos B.A.C.M."/>
            <person name="Zappacosta D."/>
            <person name="Garbus I."/>
            <person name="Selva J.P."/>
            <person name="Gallo C.A."/>
            <person name="Diaz A."/>
            <person name="Albertini E."/>
            <person name="Caccamo M."/>
            <person name="Echenique V."/>
        </authorList>
    </citation>
    <scope>NUCLEOTIDE SEQUENCE [LARGE SCALE GENOMIC DNA]</scope>
    <source>
        <strain evidence="2">cv. Victoria</strain>
        <tissue evidence="1">Leaf</tissue>
    </source>
</reference>
<gene>
    <name evidence="1" type="ORF">EJB05_39203</name>
</gene>
<protein>
    <submittedName>
        <fullName evidence="1">Uncharacterized protein</fullName>
    </submittedName>
</protein>
<sequence>MFWESIGSFSRLRFLKLKILDINDIAVHSEQEATFLKEFPDLKFLELKGSYENDKRGAAAAIANFLRCCPALQVLRLKFKIHGDLYAFPKGICLSEEREAQLDLEKSMELLKRLRSKTSSTSACDGGDDDDRRDDVDLSALRARSFPCLESHLRKIRMKFELEDFNCFEVKIAKFLVENAVVLEKMQVYDGDQRVHDHIHRKLAIWRANSSNRKNDIVGEQQQEGKIPY</sequence>
<accession>A0A5J9TWB0</accession>
<dbReference type="PANTHER" id="PTHR32141:SF26">
    <property type="entry name" value="OS08G0328600 PROTEIN"/>
    <property type="match status" value="1"/>
</dbReference>
<dbReference type="PANTHER" id="PTHR32141">
    <property type="match status" value="1"/>
</dbReference>
<dbReference type="AlphaFoldDB" id="A0A5J9TWB0"/>
<evidence type="ECO:0000313" key="1">
    <source>
        <dbReference type="EMBL" id="TVU15670.1"/>
    </source>
</evidence>
<evidence type="ECO:0000313" key="2">
    <source>
        <dbReference type="Proteomes" id="UP000324897"/>
    </source>
</evidence>